<dbReference type="AlphaFoldDB" id="A0A5P1FPV2"/>
<dbReference type="OrthoDB" id="743588at2759"/>
<evidence type="ECO:0000256" key="6">
    <source>
        <dbReference type="ARBA" id="ARBA00022692"/>
    </source>
</evidence>
<dbReference type="PANTHER" id="PTHR31741:SF6">
    <property type="entry name" value="PROTEIN EMBRYO SAC DEVELOPMENT ARREST 30"/>
    <property type="match status" value="1"/>
</dbReference>
<dbReference type="GO" id="GO:0016020">
    <property type="term" value="C:membrane"/>
    <property type="evidence" value="ECO:0007669"/>
    <property type="project" value="UniProtKB-SubCell"/>
</dbReference>
<dbReference type="Gramene" id="ONK78680">
    <property type="protein sequence ID" value="ONK78680"/>
    <property type="gene ID" value="A4U43_C02F21320"/>
</dbReference>
<evidence type="ECO:0000256" key="1">
    <source>
        <dbReference type="ARBA" id="ARBA00004606"/>
    </source>
</evidence>
<evidence type="ECO:0000256" key="8">
    <source>
        <dbReference type="ARBA" id="ARBA00022989"/>
    </source>
</evidence>
<evidence type="ECO:0000256" key="12">
    <source>
        <dbReference type="ARBA" id="ARBA00023277"/>
    </source>
</evidence>
<proteinExistence type="inferred from homology"/>
<comment type="subcellular location">
    <subcellularLocation>
        <location evidence="1">Membrane</location>
        <topology evidence="1">Single-pass type II membrane protein</topology>
    </subcellularLocation>
</comment>
<keyword evidence="12" id="KW-0119">Carbohydrate metabolism</keyword>
<name>A0A5P1FPV2_ASPOF</name>
<evidence type="ECO:0000256" key="2">
    <source>
        <dbReference type="ARBA" id="ARBA00004881"/>
    </source>
</evidence>
<evidence type="ECO:0000313" key="15">
    <source>
        <dbReference type="EMBL" id="ONK78680.1"/>
    </source>
</evidence>
<evidence type="ECO:0000256" key="11">
    <source>
        <dbReference type="ARBA" id="ARBA00023253"/>
    </source>
</evidence>
<protein>
    <recommendedName>
        <fullName evidence="13">O-fucosyltransferase family protein</fullName>
    </recommendedName>
</protein>
<evidence type="ECO:0000256" key="7">
    <source>
        <dbReference type="ARBA" id="ARBA00022968"/>
    </source>
</evidence>
<evidence type="ECO:0000256" key="3">
    <source>
        <dbReference type="ARBA" id="ARBA00007737"/>
    </source>
</evidence>
<accession>A0A5P1FPV2</accession>
<feature type="region of interest" description="Disordered" evidence="14">
    <location>
        <begin position="610"/>
        <end position="648"/>
    </location>
</feature>
<evidence type="ECO:0000256" key="5">
    <source>
        <dbReference type="ARBA" id="ARBA00022679"/>
    </source>
</evidence>
<evidence type="ECO:0000256" key="13">
    <source>
        <dbReference type="ARBA" id="ARBA00030350"/>
    </source>
</evidence>
<dbReference type="EMBL" id="CM007382">
    <property type="protein sequence ID" value="ONK78680.1"/>
    <property type="molecule type" value="Genomic_DNA"/>
</dbReference>
<keyword evidence="5" id="KW-0808">Transferase</keyword>
<dbReference type="OMA" id="VMTRFIE"/>
<organism evidence="15 16">
    <name type="scientific">Asparagus officinalis</name>
    <name type="common">Garden asparagus</name>
    <dbReference type="NCBI Taxonomy" id="4686"/>
    <lineage>
        <taxon>Eukaryota</taxon>
        <taxon>Viridiplantae</taxon>
        <taxon>Streptophyta</taxon>
        <taxon>Embryophyta</taxon>
        <taxon>Tracheophyta</taxon>
        <taxon>Spermatophyta</taxon>
        <taxon>Magnoliopsida</taxon>
        <taxon>Liliopsida</taxon>
        <taxon>Asparagales</taxon>
        <taxon>Asparagaceae</taxon>
        <taxon>Asparagoideae</taxon>
        <taxon>Asparagus</taxon>
    </lineage>
</organism>
<keyword evidence="6" id="KW-0812">Transmembrane</keyword>
<dbReference type="PANTHER" id="PTHR31741">
    <property type="entry name" value="OS02G0726500 PROTEIN-RELATED"/>
    <property type="match status" value="1"/>
</dbReference>
<feature type="compositionally biased region" description="Acidic residues" evidence="14">
    <location>
        <begin position="614"/>
        <end position="625"/>
    </location>
</feature>
<keyword evidence="8" id="KW-1133">Transmembrane helix</keyword>
<keyword evidence="9" id="KW-0472">Membrane</keyword>
<sequence>MIIKSKLKLALLVGFSLSVLSLLIHLLVTNYSTGDLVQYHPALDNFHPIAQKNRNGRLWGSVSTLAALQPFANPRRKFPVPSEHNGFIYAKIHGGFDKIRSSICDLVAISRLLNATLVIPELQQSLRSKGISPKFRSFSYLYNEEQFIGALSNDVVVVKNLPEDLKKARKKIKFPTFSPQRLASPTFYIEEVLPKLKISKVVRLLITDGGCLESVLPSSMVEYQRLRCRVAFHALQLRQEIQILGNHMVARLRAYGRPYLAYHPGLLRDTLAFHGCAELFQDLHTELIQYRRKQMIKRHIVHEELNIDSVARKRNGSCPLMPEEVGLLLRAMGYPQNTIIYLAGSELFGGQRVLIPLRAMYTNLVDRYSLTSKKELSDLVGPEYPLPVSTPQSPAAKSRDQLLEEWNRAGPRPRPLPPPPARPFYAYEHQGWYGWLLETDKEPDPSPADLRMQAHWLLWDALDYYVSVEADAFFPGFHSDGSGWPDFSSLVMGHRVYQEASRRTYRPDRKAISEFFDTIRDNLYHPSHNWTVAVRDHLNRSLSVDGLKAAALQSKPSSFLSHPLPECSCTTTSSPILNLLKDTGGNLIYGKEDKCPQWMDKKLVAVSFNASDSQGEDVEEIESSEESGTKQFESVGPSPEDEEMDPYD</sequence>
<keyword evidence="7" id="KW-0735">Signal-anchor</keyword>
<keyword evidence="11" id="KW-0294">Fucose metabolism</keyword>
<dbReference type="Pfam" id="PF10250">
    <property type="entry name" value="O-FucT"/>
    <property type="match status" value="1"/>
</dbReference>
<keyword evidence="10" id="KW-0325">Glycoprotein</keyword>
<dbReference type="GO" id="GO:0016757">
    <property type="term" value="F:glycosyltransferase activity"/>
    <property type="evidence" value="ECO:0007669"/>
    <property type="project" value="UniProtKB-KW"/>
</dbReference>
<evidence type="ECO:0000256" key="14">
    <source>
        <dbReference type="SAM" id="MobiDB-lite"/>
    </source>
</evidence>
<evidence type="ECO:0000313" key="16">
    <source>
        <dbReference type="Proteomes" id="UP000243459"/>
    </source>
</evidence>
<reference evidence="16" key="1">
    <citation type="journal article" date="2017" name="Nat. Commun.">
        <title>The asparagus genome sheds light on the origin and evolution of a young Y chromosome.</title>
        <authorList>
            <person name="Harkess A."/>
            <person name="Zhou J."/>
            <person name="Xu C."/>
            <person name="Bowers J.E."/>
            <person name="Van der Hulst R."/>
            <person name="Ayyampalayam S."/>
            <person name="Mercati F."/>
            <person name="Riccardi P."/>
            <person name="McKain M.R."/>
            <person name="Kakrana A."/>
            <person name="Tang H."/>
            <person name="Ray J."/>
            <person name="Groenendijk J."/>
            <person name="Arikit S."/>
            <person name="Mathioni S.M."/>
            <person name="Nakano M."/>
            <person name="Shan H."/>
            <person name="Telgmann-Rauber A."/>
            <person name="Kanno A."/>
            <person name="Yue Z."/>
            <person name="Chen H."/>
            <person name="Li W."/>
            <person name="Chen Y."/>
            <person name="Xu X."/>
            <person name="Zhang Y."/>
            <person name="Luo S."/>
            <person name="Chen H."/>
            <person name="Gao J."/>
            <person name="Mao Z."/>
            <person name="Pires J.C."/>
            <person name="Luo M."/>
            <person name="Kudrna D."/>
            <person name="Wing R.A."/>
            <person name="Meyers B.C."/>
            <person name="Yi K."/>
            <person name="Kong H."/>
            <person name="Lavrijsen P."/>
            <person name="Sunseri F."/>
            <person name="Falavigna A."/>
            <person name="Ye Y."/>
            <person name="Leebens-Mack J.H."/>
            <person name="Chen G."/>
        </authorList>
    </citation>
    <scope>NUCLEOTIDE SEQUENCE [LARGE SCALE GENOMIC DNA]</scope>
    <source>
        <strain evidence="16">cv. DH0086</strain>
    </source>
</reference>
<dbReference type="InterPro" id="IPR019378">
    <property type="entry name" value="GDP-Fuc_O-FucTrfase"/>
</dbReference>
<gene>
    <name evidence="15" type="ORF">A4U43_C02F21320</name>
</gene>
<feature type="compositionally biased region" description="Acidic residues" evidence="14">
    <location>
        <begin position="639"/>
        <end position="648"/>
    </location>
</feature>
<dbReference type="GO" id="GO:0005794">
    <property type="term" value="C:Golgi apparatus"/>
    <property type="evidence" value="ECO:0007669"/>
    <property type="project" value="TreeGrafter"/>
</dbReference>
<dbReference type="Proteomes" id="UP000243459">
    <property type="component" value="Chromosome 2"/>
</dbReference>
<keyword evidence="16" id="KW-1185">Reference proteome</keyword>
<keyword evidence="4" id="KW-0328">Glycosyltransferase</keyword>
<evidence type="ECO:0000256" key="4">
    <source>
        <dbReference type="ARBA" id="ARBA00022676"/>
    </source>
</evidence>
<comment type="similarity">
    <text evidence="3">Belongs to the glycosyltransferase GT106 family.</text>
</comment>
<dbReference type="GO" id="GO:0006004">
    <property type="term" value="P:fucose metabolic process"/>
    <property type="evidence" value="ECO:0007669"/>
    <property type="project" value="UniProtKB-KW"/>
</dbReference>
<comment type="pathway">
    <text evidence="2">Glycan metabolism.</text>
</comment>
<evidence type="ECO:0000256" key="9">
    <source>
        <dbReference type="ARBA" id="ARBA00023136"/>
    </source>
</evidence>
<evidence type="ECO:0000256" key="10">
    <source>
        <dbReference type="ARBA" id="ARBA00023180"/>
    </source>
</evidence>